<evidence type="ECO:0000259" key="12">
    <source>
        <dbReference type="Pfam" id="PF00133"/>
    </source>
</evidence>
<feature type="non-terminal residue" evidence="15">
    <location>
        <position position="1"/>
    </location>
</feature>
<dbReference type="InterPro" id="IPR009008">
    <property type="entry name" value="Val/Leu/Ile-tRNA-synth_edit"/>
</dbReference>
<dbReference type="SUPFAM" id="SSF46589">
    <property type="entry name" value="tRNA-binding arm"/>
    <property type="match status" value="1"/>
</dbReference>
<dbReference type="EC" id="6.1.1.9" evidence="1"/>
<feature type="domain" description="Aminoacyl-tRNA synthetase class Ia" evidence="12">
    <location>
        <begin position="115"/>
        <end position="237"/>
    </location>
</feature>
<organism evidence="15 16">
    <name type="scientific">Candidatus Magasanikbacteria bacterium CG_4_10_14_0_2_um_filter_41_10</name>
    <dbReference type="NCBI Taxonomy" id="1974638"/>
    <lineage>
        <taxon>Bacteria</taxon>
        <taxon>Candidatus Magasanikiibacteriota</taxon>
    </lineage>
</organism>
<comment type="similarity">
    <text evidence="11">Belongs to the class-I aminoacyl-tRNA synthetase family. ValS type 1 subfamily.</text>
</comment>
<dbReference type="Proteomes" id="UP000228750">
    <property type="component" value="Unassembled WGS sequence"/>
</dbReference>
<accession>A0A2M7V4F1</accession>
<evidence type="ECO:0000259" key="13">
    <source>
        <dbReference type="Pfam" id="PF08264"/>
    </source>
</evidence>
<comment type="catalytic activity">
    <reaction evidence="10">
        <text>tRNA(Val) + L-valine + ATP = L-valyl-tRNA(Val) + AMP + diphosphate</text>
        <dbReference type="Rhea" id="RHEA:10704"/>
        <dbReference type="Rhea" id="RHEA-COMP:9672"/>
        <dbReference type="Rhea" id="RHEA-COMP:9708"/>
        <dbReference type="ChEBI" id="CHEBI:30616"/>
        <dbReference type="ChEBI" id="CHEBI:33019"/>
        <dbReference type="ChEBI" id="CHEBI:57762"/>
        <dbReference type="ChEBI" id="CHEBI:78442"/>
        <dbReference type="ChEBI" id="CHEBI:78537"/>
        <dbReference type="ChEBI" id="CHEBI:456215"/>
        <dbReference type="EC" id="6.1.1.9"/>
    </reaction>
</comment>
<feature type="domain" description="Valyl-tRNA synthetase tRNA-binding arm" evidence="14">
    <location>
        <begin position="695"/>
        <end position="759"/>
    </location>
</feature>
<dbReference type="GO" id="GO:0005524">
    <property type="term" value="F:ATP binding"/>
    <property type="evidence" value="ECO:0007669"/>
    <property type="project" value="UniProtKB-KW"/>
</dbReference>
<gene>
    <name evidence="15" type="ORF">COX82_02640</name>
</gene>
<dbReference type="GO" id="GO:0002161">
    <property type="term" value="F:aminoacyl-tRNA deacylase activity"/>
    <property type="evidence" value="ECO:0007669"/>
    <property type="project" value="InterPro"/>
</dbReference>
<feature type="domain" description="Aminoacyl-tRNA synthetase class Ia" evidence="12">
    <location>
        <begin position="322"/>
        <end position="449"/>
    </location>
</feature>
<dbReference type="Pfam" id="PF00133">
    <property type="entry name" value="tRNA-synt_1"/>
    <property type="match status" value="2"/>
</dbReference>
<dbReference type="InterPro" id="IPR014729">
    <property type="entry name" value="Rossmann-like_a/b/a_fold"/>
</dbReference>
<comment type="caution">
    <text evidence="15">The sequence shown here is derived from an EMBL/GenBank/DDBJ whole genome shotgun (WGS) entry which is preliminary data.</text>
</comment>
<evidence type="ECO:0000256" key="4">
    <source>
        <dbReference type="ARBA" id="ARBA00022840"/>
    </source>
</evidence>
<keyword evidence="3" id="KW-0547">Nucleotide-binding</keyword>
<dbReference type="InterPro" id="IPR010978">
    <property type="entry name" value="tRNA-bd_arm"/>
</dbReference>
<dbReference type="SUPFAM" id="SSF47323">
    <property type="entry name" value="Anticodon-binding domain of a subclass of class I aminoacyl-tRNA synthetases"/>
    <property type="match status" value="1"/>
</dbReference>
<dbReference type="CDD" id="cd07962">
    <property type="entry name" value="Anticodon_Ia_Val"/>
    <property type="match status" value="1"/>
</dbReference>
<dbReference type="PRINTS" id="PR00986">
    <property type="entry name" value="TRNASYNTHVAL"/>
</dbReference>
<proteinExistence type="inferred from homology"/>
<evidence type="ECO:0000256" key="7">
    <source>
        <dbReference type="ARBA" id="ARBA00023146"/>
    </source>
</evidence>
<dbReference type="SUPFAM" id="SSF50677">
    <property type="entry name" value="ValRS/IleRS/LeuRS editing domain"/>
    <property type="match status" value="1"/>
</dbReference>
<dbReference type="EMBL" id="PFPJ01000048">
    <property type="protein sequence ID" value="PIZ93440.1"/>
    <property type="molecule type" value="Genomic_DNA"/>
</dbReference>
<evidence type="ECO:0000256" key="1">
    <source>
        <dbReference type="ARBA" id="ARBA00013169"/>
    </source>
</evidence>
<keyword evidence="7" id="KW-0030">Aminoacyl-tRNA synthetase</keyword>
<keyword evidence="2" id="KW-0436">Ligase</keyword>
<keyword evidence="5" id="KW-0648">Protein biosynthesis</keyword>
<keyword evidence="4" id="KW-0067">ATP-binding</keyword>
<evidence type="ECO:0000256" key="2">
    <source>
        <dbReference type="ARBA" id="ARBA00022598"/>
    </source>
</evidence>
<protein>
    <recommendedName>
        <fullName evidence="8">Valine--tRNA ligase</fullName>
        <ecNumber evidence="1">6.1.1.9</ecNumber>
    </recommendedName>
    <alternativeName>
        <fullName evidence="9">Valyl-tRNA synthetase</fullName>
    </alternativeName>
</protein>
<dbReference type="FunFam" id="1.10.287.380:FF:000001">
    <property type="entry name" value="Valine--tRNA ligase"/>
    <property type="match status" value="1"/>
</dbReference>
<dbReference type="Pfam" id="PF10458">
    <property type="entry name" value="Val_tRNA-synt_C"/>
    <property type="match status" value="1"/>
</dbReference>
<dbReference type="InterPro" id="IPR002300">
    <property type="entry name" value="aa-tRNA-synth_Ia"/>
</dbReference>
<feature type="domain" description="Methionyl/Valyl/Leucyl/Isoleucyl-tRNA synthetase anticodon-binding" evidence="13">
    <location>
        <begin position="496"/>
        <end position="638"/>
    </location>
</feature>
<dbReference type="InterPro" id="IPR009080">
    <property type="entry name" value="tRNAsynth_Ia_anticodon-bd"/>
</dbReference>
<dbReference type="InterPro" id="IPR037118">
    <property type="entry name" value="Val-tRNA_synth_C_sf"/>
</dbReference>
<dbReference type="Gene3D" id="1.10.730.10">
    <property type="entry name" value="Isoleucyl-tRNA Synthetase, Domain 1"/>
    <property type="match status" value="1"/>
</dbReference>
<dbReference type="Gene3D" id="3.40.50.620">
    <property type="entry name" value="HUPs"/>
    <property type="match status" value="1"/>
</dbReference>
<dbReference type="GO" id="GO:0004832">
    <property type="term" value="F:valine-tRNA ligase activity"/>
    <property type="evidence" value="ECO:0007669"/>
    <property type="project" value="UniProtKB-EC"/>
</dbReference>
<dbReference type="GO" id="GO:0006438">
    <property type="term" value="P:valyl-tRNA aminoacylation"/>
    <property type="evidence" value="ECO:0007669"/>
    <property type="project" value="InterPro"/>
</dbReference>
<evidence type="ECO:0000256" key="11">
    <source>
        <dbReference type="ARBA" id="ARBA00060830"/>
    </source>
</evidence>
<dbReference type="Pfam" id="PF08264">
    <property type="entry name" value="Anticodon_1"/>
    <property type="match status" value="1"/>
</dbReference>
<evidence type="ECO:0000256" key="5">
    <source>
        <dbReference type="ARBA" id="ARBA00022917"/>
    </source>
</evidence>
<evidence type="ECO:0000313" key="15">
    <source>
        <dbReference type="EMBL" id="PIZ93440.1"/>
    </source>
</evidence>
<dbReference type="SUPFAM" id="SSF52374">
    <property type="entry name" value="Nucleotidylyl transferase"/>
    <property type="match status" value="1"/>
</dbReference>
<sequence>FVIGTSRPETKFGDKYVVMHPDDERYAKYTHGDTFECEWINGKVTATIIKDASVDPEFGTGVMTITPWHDATDFFIAERHHLEKEQVIDFNGNLLPIAEEFAGMHILEARPKIVEKLKEKGLLVKIDEDYIHSTATNSRGGGLIEPQIMKQWWVNVNSKFKIQNSKIEGIQSGEEVTLQQLLQHVVRTKQIAILPERFEKQYFNWVDNLLDWCLSRQIWYGHRVPAWYKRELGGPHQSTHFELNSFLKKIGVETIQAFYMLTREWKLPDHVQSAGSPNIQIGTSLIQELKDRNVLDENWIRENEVKQPIHKTEEVYVGVEPPEGDGWEQDPDTLDTWFSAGMFSFSPLGPVEGESEDQKNYHPTSVIETGYDILTFWVVRMILMTTSLRGEIPFKTVYLHGLVRDEQGRKMSKSLDNIIDPLDVSEKFGTDAVRLSLMVGSSPGNDSKLSEEKIGSYRNFANKLWNISRFIQLTINNEQLTLVREVSLPKAKTLSDQYILMKVNHIVDVVSGLLDSYQFSPAAEQLRDFTWNELADWYLEIAKIEGGKTETLNYVLNTLLKLWHPYMPYVTEAIWEELYGSEHLLMVEKWPAKEEVKNDIGVLDPYGSFYQLKDIITNIRSLRAEKNIEAGKEVSVVIVCAEEQAMLDENATLIRGLARVGSLTITGDESAKPEQASTAVVGSVTIHLDLAGAIDVDAEKARLQKEIDHVSPYVTQLEKKLSNSSFVDNAPEAVINIEKKKLEDATQKLTALQEQLSML</sequence>
<dbReference type="InterPro" id="IPR019499">
    <property type="entry name" value="Val-tRNA_synth_tRNA-bd"/>
</dbReference>
<evidence type="ECO:0000256" key="6">
    <source>
        <dbReference type="ARBA" id="ARBA00023054"/>
    </source>
</evidence>
<dbReference type="PANTHER" id="PTHR11946">
    <property type="entry name" value="VALYL-TRNA SYNTHETASES"/>
    <property type="match status" value="1"/>
</dbReference>
<evidence type="ECO:0000256" key="3">
    <source>
        <dbReference type="ARBA" id="ARBA00022741"/>
    </source>
</evidence>
<evidence type="ECO:0000256" key="8">
    <source>
        <dbReference type="ARBA" id="ARBA00024407"/>
    </source>
</evidence>
<dbReference type="InterPro" id="IPR033705">
    <property type="entry name" value="Anticodon_Ia_Val"/>
</dbReference>
<evidence type="ECO:0000256" key="9">
    <source>
        <dbReference type="ARBA" id="ARBA00029936"/>
    </source>
</evidence>
<dbReference type="InterPro" id="IPR002303">
    <property type="entry name" value="Valyl-tRNA_ligase"/>
</dbReference>
<dbReference type="Gene3D" id="3.90.740.10">
    <property type="entry name" value="Valyl/Leucyl/Isoleucyl-tRNA synthetase, editing domain"/>
    <property type="match status" value="1"/>
</dbReference>
<dbReference type="Gene3D" id="1.10.287.380">
    <property type="entry name" value="Valyl-tRNA synthetase, C-terminal domain"/>
    <property type="match status" value="1"/>
</dbReference>
<reference evidence="16" key="1">
    <citation type="submission" date="2017-09" db="EMBL/GenBank/DDBJ databases">
        <title>Depth-based differentiation of microbial function through sediment-hosted aquifers and enrichment of novel symbionts in the deep terrestrial subsurface.</title>
        <authorList>
            <person name="Probst A.J."/>
            <person name="Ladd B."/>
            <person name="Jarett J.K."/>
            <person name="Geller-Mcgrath D.E."/>
            <person name="Sieber C.M.K."/>
            <person name="Emerson J.B."/>
            <person name="Anantharaman K."/>
            <person name="Thomas B.C."/>
            <person name="Malmstrom R."/>
            <person name="Stieglmeier M."/>
            <person name="Klingl A."/>
            <person name="Woyke T."/>
            <person name="Ryan C.M."/>
            <person name="Banfield J.F."/>
        </authorList>
    </citation>
    <scope>NUCLEOTIDE SEQUENCE [LARGE SCALE GENOMIC DNA]</scope>
</reference>
<keyword evidence="6" id="KW-0175">Coiled coil</keyword>
<dbReference type="PANTHER" id="PTHR11946:SF93">
    <property type="entry name" value="VALINE--TRNA LIGASE, CHLOROPLASTIC_MITOCHONDRIAL 2"/>
    <property type="match status" value="1"/>
</dbReference>
<evidence type="ECO:0000256" key="10">
    <source>
        <dbReference type="ARBA" id="ARBA00047552"/>
    </source>
</evidence>
<dbReference type="GO" id="GO:0005829">
    <property type="term" value="C:cytosol"/>
    <property type="evidence" value="ECO:0007669"/>
    <property type="project" value="TreeGrafter"/>
</dbReference>
<name>A0A2M7V4F1_9BACT</name>
<dbReference type="InterPro" id="IPR013155">
    <property type="entry name" value="M/V/L/I-tRNA-synth_anticd-bd"/>
</dbReference>
<dbReference type="AlphaFoldDB" id="A0A2M7V4F1"/>
<evidence type="ECO:0000259" key="14">
    <source>
        <dbReference type="Pfam" id="PF10458"/>
    </source>
</evidence>
<evidence type="ECO:0000313" key="16">
    <source>
        <dbReference type="Proteomes" id="UP000228750"/>
    </source>
</evidence>